<reference evidence="1 2" key="1">
    <citation type="journal article" date="2021" name="Commun. Biol.">
        <title>The genome of Shorea leprosula (Dipterocarpaceae) highlights the ecological relevance of drought in aseasonal tropical rainforests.</title>
        <authorList>
            <person name="Ng K.K.S."/>
            <person name="Kobayashi M.J."/>
            <person name="Fawcett J.A."/>
            <person name="Hatakeyama M."/>
            <person name="Paape T."/>
            <person name="Ng C.H."/>
            <person name="Ang C.C."/>
            <person name="Tnah L.H."/>
            <person name="Lee C.T."/>
            <person name="Nishiyama T."/>
            <person name="Sese J."/>
            <person name="O'Brien M.J."/>
            <person name="Copetti D."/>
            <person name="Mohd Noor M.I."/>
            <person name="Ong R.C."/>
            <person name="Putra M."/>
            <person name="Sireger I.Z."/>
            <person name="Indrioko S."/>
            <person name="Kosugi Y."/>
            <person name="Izuno A."/>
            <person name="Isagi Y."/>
            <person name="Lee S.L."/>
            <person name="Shimizu K.K."/>
        </authorList>
    </citation>
    <scope>NUCLEOTIDE SEQUENCE [LARGE SCALE GENOMIC DNA]</scope>
    <source>
        <strain evidence="1">214</strain>
    </source>
</reference>
<evidence type="ECO:0000313" key="2">
    <source>
        <dbReference type="Proteomes" id="UP001054252"/>
    </source>
</evidence>
<keyword evidence="2" id="KW-1185">Reference proteome</keyword>
<name>A0AAV5I634_9ROSI</name>
<dbReference type="EMBL" id="BPVZ01000006">
    <property type="protein sequence ID" value="GKU93096.1"/>
    <property type="molecule type" value="Genomic_DNA"/>
</dbReference>
<gene>
    <name evidence="1" type="ORF">SLEP1_g6724</name>
</gene>
<dbReference type="Proteomes" id="UP001054252">
    <property type="component" value="Unassembled WGS sequence"/>
</dbReference>
<dbReference type="AlphaFoldDB" id="A0AAV5I634"/>
<accession>A0AAV5I634</accession>
<evidence type="ECO:0000313" key="1">
    <source>
        <dbReference type="EMBL" id="GKU93096.1"/>
    </source>
</evidence>
<sequence>MRTWRIWIHFQGWGVLKRSPSSLSSRTFFFPPARQPSPALLCTNPSPAPALPSTHRQSYLPHAYTPYPCTPTPLLCTNPAACARLLHQLCTPEPSSPLERPALLYPTPCHTCASAAAPNQPLCRLPLSAPEPPALITPPCLLAASLHLYALITCLFPEPIASRSRTHYPL</sequence>
<proteinExistence type="predicted"/>
<organism evidence="1 2">
    <name type="scientific">Rubroshorea leprosula</name>
    <dbReference type="NCBI Taxonomy" id="152421"/>
    <lineage>
        <taxon>Eukaryota</taxon>
        <taxon>Viridiplantae</taxon>
        <taxon>Streptophyta</taxon>
        <taxon>Embryophyta</taxon>
        <taxon>Tracheophyta</taxon>
        <taxon>Spermatophyta</taxon>
        <taxon>Magnoliopsida</taxon>
        <taxon>eudicotyledons</taxon>
        <taxon>Gunneridae</taxon>
        <taxon>Pentapetalae</taxon>
        <taxon>rosids</taxon>
        <taxon>malvids</taxon>
        <taxon>Malvales</taxon>
        <taxon>Dipterocarpaceae</taxon>
        <taxon>Rubroshorea</taxon>
    </lineage>
</organism>
<protein>
    <submittedName>
        <fullName evidence="1">Uncharacterized protein</fullName>
    </submittedName>
</protein>
<comment type="caution">
    <text evidence="1">The sequence shown here is derived from an EMBL/GenBank/DDBJ whole genome shotgun (WGS) entry which is preliminary data.</text>
</comment>